<dbReference type="Proteomes" id="UP001444625">
    <property type="component" value="Unassembled WGS sequence"/>
</dbReference>
<evidence type="ECO:0000313" key="2">
    <source>
        <dbReference type="Proteomes" id="UP001444625"/>
    </source>
</evidence>
<sequence length="49" mass="5708">MAKKELLPELETFTLLNPDFDLPLEENMEVKQEKEHINEKNPELLGNAD</sequence>
<organism evidence="1 2">
    <name type="scientific">Ornithinibacillus xuwenensis</name>
    <dbReference type="NCBI Taxonomy" id="3144668"/>
    <lineage>
        <taxon>Bacteria</taxon>
        <taxon>Bacillati</taxon>
        <taxon>Bacillota</taxon>
        <taxon>Bacilli</taxon>
        <taxon>Bacillales</taxon>
        <taxon>Bacillaceae</taxon>
        <taxon>Ornithinibacillus</taxon>
    </lineage>
</organism>
<keyword evidence="2" id="KW-1185">Reference proteome</keyword>
<name>A0ABU9XKS7_9BACI</name>
<dbReference type="EMBL" id="JBDIML010000003">
    <property type="protein sequence ID" value="MEN2767689.1"/>
    <property type="molecule type" value="Genomic_DNA"/>
</dbReference>
<dbReference type="RefSeq" id="WP_345825155.1">
    <property type="nucleotide sequence ID" value="NZ_JBDIML010000003.1"/>
</dbReference>
<protein>
    <submittedName>
        <fullName evidence="1">Uncharacterized protein</fullName>
    </submittedName>
</protein>
<evidence type="ECO:0000313" key="1">
    <source>
        <dbReference type="EMBL" id="MEN2767689.1"/>
    </source>
</evidence>
<proteinExistence type="predicted"/>
<comment type="caution">
    <text evidence="1">The sequence shown here is derived from an EMBL/GenBank/DDBJ whole genome shotgun (WGS) entry which is preliminary data.</text>
</comment>
<accession>A0ABU9XKS7</accession>
<gene>
    <name evidence="1" type="ORF">ABC228_10855</name>
</gene>
<reference evidence="1 2" key="1">
    <citation type="submission" date="2024-05" db="EMBL/GenBank/DDBJ databases">
        <authorList>
            <person name="Haq I."/>
            <person name="Ullah Z."/>
            <person name="Ahmad R."/>
            <person name="Li M."/>
            <person name="Tong Y."/>
        </authorList>
    </citation>
    <scope>NUCLEOTIDE SEQUENCE [LARGE SCALE GENOMIC DNA]</scope>
    <source>
        <strain evidence="1 2">16A2E</strain>
    </source>
</reference>